<dbReference type="EMBL" id="LK028593">
    <property type="protein sequence ID" value="CDS23733.1"/>
    <property type="molecule type" value="Genomic_DNA"/>
</dbReference>
<sequence length="107" mass="11753">MRVHDVSLFSLLPASLPSSLPSFLSLPLFLPSSLPHSIPPLHQLHLTSVRQHLHFTRLSTSQLTNCCSYASTASNAKWSAFAPPESSFSYLIIPLPHYLLVVATVIC</sequence>
<reference evidence="4 5" key="3">
    <citation type="submission" date="2020-10" db="UniProtKB">
        <authorList>
            <consortium name="WormBaseParasite"/>
        </authorList>
    </citation>
    <scope>IDENTIFICATION</scope>
</reference>
<name>U6JK42_ECHGR</name>
<accession>U6JK42</accession>
<dbReference type="AlphaFoldDB" id="U6JK42"/>
<dbReference type="WBParaSite" id="EgrG_002044500">
    <property type="protein sequence ID" value="EgrG_002044500"/>
    <property type="gene ID" value="EgrG_002044500"/>
</dbReference>
<reference evidence="2" key="2">
    <citation type="submission" date="2014-06" db="EMBL/GenBank/DDBJ databases">
        <authorList>
            <person name="Aslett M."/>
        </authorList>
    </citation>
    <scope>NUCLEOTIDE SEQUENCE</scope>
</reference>
<protein>
    <submittedName>
        <fullName evidence="4 5">Secreted protein</fullName>
    </submittedName>
</protein>
<proteinExistence type="predicted"/>
<organism evidence="2">
    <name type="scientific">Echinococcus granulosus</name>
    <name type="common">Hydatid tapeworm</name>
    <dbReference type="NCBI Taxonomy" id="6210"/>
    <lineage>
        <taxon>Eukaryota</taxon>
        <taxon>Metazoa</taxon>
        <taxon>Spiralia</taxon>
        <taxon>Lophotrochozoa</taxon>
        <taxon>Platyhelminthes</taxon>
        <taxon>Cestoda</taxon>
        <taxon>Eucestoda</taxon>
        <taxon>Cyclophyllidea</taxon>
        <taxon>Taeniidae</taxon>
        <taxon>Echinococcus</taxon>
        <taxon>Echinococcus granulosus group</taxon>
    </lineage>
</organism>
<dbReference type="WBParaSite" id="EgrG_002044400">
    <property type="protein sequence ID" value="EgrG_002044400"/>
    <property type="gene ID" value="EgrG_002044400"/>
</dbReference>
<gene>
    <name evidence="1" type="ORF">EgrG_002044400</name>
    <name evidence="2" type="ORF">EgrG_002044500</name>
</gene>
<evidence type="ECO:0000313" key="5">
    <source>
        <dbReference type="WBParaSite" id="EgrG_002044500"/>
    </source>
</evidence>
<dbReference type="EMBL" id="LK028593">
    <property type="protein sequence ID" value="CDS23732.1"/>
    <property type="molecule type" value="Genomic_DNA"/>
</dbReference>
<dbReference type="Proteomes" id="UP000492820">
    <property type="component" value="Unassembled WGS sequence"/>
</dbReference>
<evidence type="ECO:0000313" key="1">
    <source>
        <dbReference type="EMBL" id="CDS23732.1"/>
    </source>
</evidence>
<evidence type="ECO:0000313" key="2">
    <source>
        <dbReference type="EMBL" id="CDS23733.1"/>
    </source>
</evidence>
<evidence type="ECO:0000313" key="3">
    <source>
        <dbReference type="Proteomes" id="UP000492820"/>
    </source>
</evidence>
<evidence type="ECO:0000313" key="4">
    <source>
        <dbReference type="WBParaSite" id="EgrG_002044400"/>
    </source>
</evidence>
<reference evidence="2 3" key="1">
    <citation type="journal article" date="2013" name="Nature">
        <title>The genomes of four tapeworm species reveal adaptations to parasitism.</title>
        <authorList>
            <person name="Tsai I.J."/>
            <person name="Zarowiecki M."/>
            <person name="Holroyd N."/>
            <person name="Garciarrubio A."/>
            <person name="Sanchez-Flores A."/>
            <person name="Brooks K.L."/>
            <person name="Tracey A."/>
            <person name="Bobes R.J."/>
            <person name="Fragoso G."/>
            <person name="Sciutto E."/>
            <person name="Aslett M."/>
            <person name="Beasley H."/>
            <person name="Bennett H.M."/>
            <person name="Cai J."/>
            <person name="Camicia F."/>
            <person name="Clark R."/>
            <person name="Cucher M."/>
            <person name="De Silva N."/>
            <person name="Day T.A."/>
            <person name="Deplazes P."/>
            <person name="Estrada K."/>
            <person name="Fernandez C."/>
            <person name="Holland P.W."/>
            <person name="Hou J."/>
            <person name="Hu S."/>
            <person name="Huckvale T."/>
            <person name="Hung S.S."/>
            <person name="Kamenetzky L."/>
            <person name="Keane J.A."/>
            <person name="Kiss F."/>
            <person name="Koziol U."/>
            <person name="Lambert O."/>
            <person name="Liu K."/>
            <person name="Luo X."/>
            <person name="Luo Y."/>
            <person name="Macchiaroli N."/>
            <person name="Nichol S."/>
            <person name="Paps J."/>
            <person name="Parkinson J."/>
            <person name="Pouchkina-Stantcheva N."/>
            <person name="Riddiford N."/>
            <person name="Rosenzvit M."/>
            <person name="Salinas G."/>
            <person name="Wasmuth J.D."/>
            <person name="Zamanian M."/>
            <person name="Zheng Y."/>
            <person name="Cai X."/>
            <person name="Soberon X."/>
            <person name="Olson P.D."/>
            <person name="Laclette J.P."/>
            <person name="Brehm K."/>
            <person name="Berriman M."/>
            <person name="Garciarrubio A."/>
            <person name="Bobes R.J."/>
            <person name="Fragoso G."/>
            <person name="Sanchez-Flores A."/>
            <person name="Estrada K."/>
            <person name="Cevallos M.A."/>
            <person name="Morett E."/>
            <person name="Gonzalez V."/>
            <person name="Portillo T."/>
            <person name="Ochoa-Leyva A."/>
            <person name="Jose M.V."/>
            <person name="Sciutto E."/>
            <person name="Landa A."/>
            <person name="Jimenez L."/>
            <person name="Valdes V."/>
            <person name="Carrero J.C."/>
            <person name="Larralde C."/>
            <person name="Morales-Montor J."/>
            <person name="Limon-Lason J."/>
            <person name="Soberon X."/>
            <person name="Laclette J.P."/>
        </authorList>
    </citation>
    <scope>NUCLEOTIDE SEQUENCE [LARGE SCALE GENOMIC DNA]</scope>
</reference>